<dbReference type="FunFam" id="3.30.70.330:FF:000029">
    <property type="entry name" value="U2 small nuclear ribonucleoprotein B"/>
    <property type="match status" value="1"/>
</dbReference>
<evidence type="ECO:0000313" key="6">
    <source>
        <dbReference type="Proteomes" id="UP000076078"/>
    </source>
</evidence>
<dbReference type="PANTHER" id="PTHR10501">
    <property type="entry name" value="U1 SMALL NUCLEAR RIBONUCLEOPROTEIN A/U2 SMALL NUCLEAR RIBONUCLEOPROTEIN B"/>
    <property type="match status" value="1"/>
</dbReference>
<dbReference type="InParanoid" id="A0A151ZBS4"/>
<feature type="domain" description="RRM" evidence="4">
    <location>
        <begin position="291"/>
        <end position="370"/>
    </location>
</feature>
<dbReference type="SMART" id="SM00360">
    <property type="entry name" value="RRM"/>
    <property type="match status" value="2"/>
</dbReference>
<reference evidence="5 6" key="1">
    <citation type="submission" date="2015-12" db="EMBL/GenBank/DDBJ databases">
        <title>Dictyostelia acquired genes for synthesis and detection of signals that induce cell-type specialization by lateral gene transfer from prokaryotes.</title>
        <authorList>
            <person name="Gloeckner G."/>
            <person name="Schaap P."/>
        </authorList>
    </citation>
    <scope>NUCLEOTIDE SEQUENCE [LARGE SCALE GENOMIC DNA]</scope>
    <source>
        <strain evidence="5 6">TK</strain>
    </source>
</reference>
<dbReference type="Proteomes" id="UP000076078">
    <property type="component" value="Unassembled WGS sequence"/>
</dbReference>
<name>A0A151ZBS4_TIELA</name>
<dbReference type="InterPro" id="IPR035979">
    <property type="entry name" value="RBD_domain_sf"/>
</dbReference>
<feature type="compositionally biased region" description="Polar residues" evidence="3">
    <location>
        <begin position="202"/>
        <end position="214"/>
    </location>
</feature>
<feature type="domain" description="RRM" evidence="4">
    <location>
        <begin position="9"/>
        <end position="81"/>
    </location>
</feature>
<feature type="compositionally biased region" description="Low complexity" evidence="3">
    <location>
        <begin position="83"/>
        <end position="100"/>
    </location>
</feature>
<evidence type="ECO:0000256" key="1">
    <source>
        <dbReference type="ARBA" id="ARBA00022884"/>
    </source>
</evidence>
<sequence length="377" mass="43929">MSQEQKASNIIFVKDIPQGIHPQEFEDLFSRLPGYITMRRKPYFAFIEFKDKECSTNAMRKYQAYKFHSLDRPLIIEYDKDSSNSSNINNTNNNTNNNNNRDSRTGDRDYRDSRDSRDNASYMSSYYSSSTSSSYRGDGRDDLDQTSNETGSLIQLKDSNSPLIMADKDYEQGMIIEKDLLDDEEREEKHKSRASHLDNPDSYYNRSNGSSRVHNGSLDYPPPHHNSHHHHPYTPPQETYQERKRYRDDRYQDSYYGAQERYDRPSDRSYPPYSTSPYSRSMPPYMPHAGPTLYVSNLPRDVTERELSILFRFMRGFIGIRLINKDGRQPICFCDFDNVQSAGMALEALQGFRMDPKVPSSSISIEFDKSNSTRIKH</sequence>
<dbReference type="AlphaFoldDB" id="A0A151ZBS4"/>
<dbReference type="GO" id="GO:0003723">
    <property type="term" value="F:RNA binding"/>
    <property type="evidence" value="ECO:0007669"/>
    <property type="project" value="UniProtKB-UniRule"/>
</dbReference>
<feature type="compositionally biased region" description="Low complexity" evidence="3">
    <location>
        <begin position="121"/>
        <end position="135"/>
    </location>
</feature>
<dbReference type="Gene3D" id="3.30.70.330">
    <property type="match status" value="2"/>
</dbReference>
<accession>A0A151ZBS4</accession>
<dbReference type="InterPro" id="IPR012677">
    <property type="entry name" value="Nucleotide-bd_a/b_plait_sf"/>
</dbReference>
<proteinExistence type="predicted"/>
<evidence type="ECO:0000313" key="5">
    <source>
        <dbReference type="EMBL" id="KYQ91389.1"/>
    </source>
</evidence>
<feature type="compositionally biased region" description="Basic and acidic residues" evidence="3">
    <location>
        <begin position="240"/>
        <end position="252"/>
    </location>
</feature>
<dbReference type="SUPFAM" id="SSF54928">
    <property type="entry name" value="RNA-binding domain, RBD"/>
    <property type="match status" value="2"/>
</dbReference>
<dbReference type="OrthoDB" id="277802at2759"/>
<dbReference type="OMA" id="EGKYPIC"/>
<organism evidence="5 6">
    <name type="scientific">Tieghemostelium lacteum</name>
    <name type="common">Slime mold</name>
    <name type="synonym">Dictyostelium lacteum</name>
    <dbReference type="NCBI Taxonomy" id="361077"/>
    <lineage>
        <taxon>Eukaryota</taxon>
        <taxon>Amoebozoa</taxon>
        <taxon>Evosea</taxon>
        <taxon>Eumycetozoa</taxon>
        <taxon>Dictyostelia</taxon>
        <taxon>Dictyosteliales</taxon>
        <taxon>Raperosteliaceae</taxon>
        <taxon>Tieghemostelium</taxon>
    </lineage>
</organism>
<dbReference type="PROSITE" id="PS50102">
    <property type="entry name" value="RRM"/>
    <property type="match status" value="2"/>
</dbReference>
<feature type="region of interest" description="Disordered" evidence="3">
    <location>
        <begin position="183"/>
        <end position="284"/>
    </location>
</feature>
<evidence type="ECO:0000259" key="4">
    <source>
        <dbReference type="PROSITE" id="PS50102"/>
    </source>
</evidence>
<protein>
    <submittedName>
        <fullName evidence="5">RNA-binding region RNP-1 domain-containing protein</fullName>
    </submittedName>
</protein>
<evidence type="ECO:0000256" key="2">
    <source>
        <dbReference type="PROSITE-ProRule" id="PRU00176"/>
    </source>
</evidence>
<dbReference type="Pfam" id="PF00076">
    <property type="entry name" value="RRM_1"/>
    <property type="match status" value="2"/>
</dbReference>
<feature type="compositionally biased region" description="Basic and acidic residues" evidence="3">
    <location>
        <begin position="187"/>
        <end position="199"/>
    </location>
</feature>
<dbReference type="EMBL" id="LODT01000035">
    <property type="protein sequence ID" value="KYQ91389.1"/>
    <property type="molecule type" value="Genomic_DNA"/>
</dbReference>
<evidence type="ECO:0000256" key="3">
    <source>
        <dbReference type="SAM" id="MobiDB-lite"/>
    </source>
</evidence>
<feature type="region of interest" description="Disordered" evidence="3">
    <location>
        <begin position="80"/>
        <end position="159"/>
    </location>
</feature>
<keyword evidence="1 2" id="KW-0694">RNA-binding</keyword>
<feature type="compositionally biased region" description="Low complexity" evidence="3">
    <location>
        <begin position="268"/>
        <end position="283"/>
    </location>
</feature>
<comment type="caution">
    <text evidence="5">The sequence shown here is derived from an EMBL/GenBank/DDBJ whole genome shotgun (WGS) entry which is preliminary data.</text>
</comment>
<feature type="compositionally biased region" description="Basic and acidic residues" evidence="3">
    <location>
        <begin position="101"/>
        <end position="118"/>
    </location>
</feature>
<gene>
    <name evidence="5" type="ORF">DLAC_08348</name>
</gene>
<dbReference type="STRING" id="361077.A0A151ZBS4"/>
<dbReference type="FunCoup" id="A0A151ZBS4">
    <property type="interactions" value="371"/>
</dbReference>
<dbReference type="InterPro" id="IPR000504">
    <property type="entry name" value="RRM_dom"/>
</dbReference>
<keyword evidence="6" id="KW-1185">Reference proteome</keyword>
<feature type="compositionally biased region" description="Polar residues" evidence="3">
    <location>
        <begin position="145"/>
        <end position="159"/>
    </location>
</feature>
<dbReference type="CDD" id="cd21618">
    <property type="entry name" value="RRM_AtNSRA_like"/>
    <property type="match status" value="1"/>
</dbReference>